<proteinExistence type="predicted"/>
<sequence>MSGSNSSDASSLAPGLDRAGAPARQAVDADQPLGLTVHNLPPAGDALAAMQRSRRGRWQMLGLLLVAAAPVLASYFTYYVIRPEGRRNFGELIEPQRPMPQAMQTYAPDGAAHPLGQLRGQWLLVSTSGGACGEACQGNLYLQRQLRESMGREKERMDWVWLVTDDAPPPADIAPALAQATVLRVPQQELQQWLAPAAGHALDEHLYVVDPMGNWMMRFPARMDKAGAAQAKRDLDRLLRASSSWDKPGREPESR</sequence>
<name>A0A2R3QDY3_9BURK</name>
<dbReference type="KEGG" id="mela:C6568_12530"/>
<evidence type="ECO:0000313" key="4">
    <source>
        <dbReference type="Proteomes" id="UP000237925"/>
    </source>
</evidence>
<keyword evidence="2" id="KW-0472">Membrane</keyword>
<reference evidence="3 4" key="1">
    <citation type="submission" date="2018-03" db="EMBL/GenBank/DDBJ databases">
        <title>Genome sequencing of Melaminivora sp.</title>
        <authorList>
            <person name="Kim S.-J."/>
            <person name="Heo J."/>
            <person name="Ahn J.-H."/>
            <person name="Kwon S.-W."/>
        </authorList>
    </citation>
    <scope>NUCLEOTIDE SEQUENCE [LARGE SCALE GENOMIC DNA]</scope>
    <source>
        <strain evidence="3 4">SC2-9</strain>
    </source>
</reference>
<organism evidence="3 4">
    <name type="scientific">Melaminivora suipulveris</name>
    <dbReference type="NCBI Taxonomy" id="2109913"/>
    <lineage>
        <taxon>Bacteria</taxon>
        <taxon>Pseudomonadati</taxon>
        <taxon>Pseudomonadota</taxon>
        <taxon>Betaproteobacteria</taxon>
        <taxon>Burkholderiales</taxon>
        <taxon>Comamonadaceae</taxon>
        <taxon>Melaminivora</taxon>
    </lineage>
</organism>
<gene>
    <name evidence="3" type="ORF">C6568_12530</name>
</gene>
<dbReference type="InterPro" id="IPR036249">
    <property type="entry name" value="Thioredoxin-like_sf"/>
</dbReference>
<evidence type="ECO:0008006" key="5">
    <source>
        <dbReference type="Google" id="ProtNLM"/>
    </source>
</evidence>
<keyword evidence="2" id="KW-0812">Transmembrane</keyword>
<evidence type="ECO:0000313" key="3">
    <source>
        <dbReference type="EMBL" id="AVO49985.1"/>
    </source>
</evidence>
<dbReference type="Proteomes" id="UP000237925">
    <property type="component" value="Chromosome"/>
</dbReference>
<keyword evidence="2" id="KW-1133">Transmembrane helix</keyword>
<dbReference type="RefSeq" id="WP_106684412.1">
    <property type="nucleotide sequence ID" value="NZ_CP027667.1"/>
</dbReference>
<protein>
    <recommendedName>
        <fullName evidence="5">Cytochrome C oxidase subunit I</fullName>
    </recommendedName>
</protein>
<keyword evidence="4" id="KW-1185">Reference proteome</keyword>
<evidence type="ECO:0000256" key="1">
    <source>
        <dbReference type="SAM" id="MobiDB-lite"/>
    </source>
</evidence>
<dbReference type="AlphaFoldDB" id="A0A2R3QDY3"/>
<feature type="compositionally biased region" description="Low complexity" evidence="1">
    <location>
        <begin position="1"/>
        <end position="11"/>
    </location>
</feature>
<feature type="transmembrane region" description="Helical" evidence="2">
    <location>
        <begin position="60"/>
        <end position="81"/>
    </location>
</feature>
<dbReference type="EMBL" id="CP027667">
    <property type="protein sequence ID" value="AVO49985.1"/>
    <property type="molecule type" value="Genomic_DNA"/>
</dbReference>
<accession>A0A2R3QDY3</accession>
<feature type="region of interest" description="Disordered" evidence="1">
    <location>
        <begin position="1"/>
        <end position="24"/>
    </location>
</feature>
<dbReference type="SUPFAM" id="SSF52833">
    <property type="entry name" value="Thioredoxin-like"/>
    <property type="match status" value="1"/>
</dbReference>
<evidence type="ECO:0000256" key="2">
    <source>
        <dbReference type="SAM" id="Phobius"/>
    </source>
</evidence>
<dbReference type="OrthoDB" id="9180342at2"/>